<evidence type="ECO:0008006" key="4">
    <source>
        <dbReference type="Google" id="ProtNLM"/>
    </source>
</evidence>
<evidence type="ECO:0000313" key="2">
    <source>
        <dbReference type="EMBL" id="PDT23884.1"/>
    </source>
</evidence>
<reference evidence="2 3" key="1">
    <citation type="submission" date="2017-09" db="EMBL/GenBank/DDBJ databases">
        <title>Comparative genomics of rhizobia isolated from Phaseolus vulgaris in China.</title>
        <authorList>
            <person name="Tong W."/>
        </authorList>
    </citation>
    <scope>NUCLEOTIDE SEQUENCE [LARGE SCALE GENOMIC DNA]</scope>
    <source>
        <strain evidence="2 3">FH14</strain>
    </source>
</reference>
<feature type="region of interest" description="Disordered" evidence="1">
    <location>
        <begin position="69"/>
        <end position="89"/>
    </location>
</feature>
<dbReference type="EMBL" id="NWSY01000006">
    <property type="protein sequence ID" value="PDT23884.1"/>
    <property type="molecule type" value="Genomic_DNA"/>
</dbReference>
<organism evidence="2 3">
    <name type="scientific">Rhizobium hidalgonense</name>
    <dbReference type="NCBI Taxonomy" id="1538159"/>
    <lineage>
        <taxon>Bacteria</taxon>
        <taxon>Pseudomonadati</taxon>
        <taxon>Pseudomonadota</taxon>
        <taxon>Alphaproteobacteria</taxon>
        <taxon>Hyphomicrobiales</taxon>
        <taxon>Rhizobiaceae</taxon>
        <taxon>Rhizobium/Agrobacterium group</taxon>
        <taxon>Rhizobium</taxon>
    </lineage>
</organism>
<comment type="caution">
    <text evidence="2">The sequence shown here is derived from an EMBL/GenBank/DDBJ whole genome shotgun (WGS) entry which is preliminary data.</text>
</comment>
<evidence type="ECO:0000256" key="1">
    <source>
        <dbReference type="SAM" id="MobiDB-lite"/>
    </source>
</evidence>
<name>A0ABX4JUX9_9HYPH</name>
<accession>A0ABX4JUX9</accession>
<sequence>MTPRQDGEMREIESAITPEQLVAKFAKAGISISERTLRERARQVGAYRLIGKTMFLMPEDVEKIIEAAKPMPRKSALTEPKRSARKRMS</sequence>
<protein>
    <recommendedName>
        <fullName evidence="4">DNA-binding protein</fullName>
    </recommendedName>
</protein>
<dbReference type="Proteomes" id="UP000219914">
    <property type="component" value="Unassembled WGS sequence"/>
</dbReference>
<evidence type="ECO:0000313" key="3">
    <source>
        <dbReference type="Proteomes" id="UP000219914"/>
    </source>
</evidence>
<gene>
    <name evidence="2" type="ORF">CO674_10290</name>
</gene>
<proteinExistence type="predicted"/>
<keyword evidence="3" id="KW-1185">Reference proteome</keyword>